<dbReference type="InterPro" id="IPR016156">
    <property type="entry name" value="FAD/NAD-linked_Rdtase_dimer_sf"/>
</dbReference>
<dbReference type="Gene3D" id="3.50.50.60">
    <property type="entry name" value="FAD/NAD(P)-binding domain"/>
    <property type="match status" value="3"/>
</dbReference>
<dbReference type="GO" id="GO:0016656">
    <property type="term" value="F:monodehydroascorbate reductase (NADH) activity"/>
    <property type="evidence" value="ECO:0007669"/>
    <property type="project" value="UniProtKB-EC"/>
</dbReference>
<keyword evidence="5" id="KW-0560">Oxidoreductase</keyword>
<organism evidence="10">
    <name type="scientific">Pelagomonas calceolata</name>
    <dbReference type="NCBI Taxonomy" id="35677"/>
    <lineage>
        <taxon>Eukaryota</taxon>
        <taxon>Sar</taxon>
        <taxon>Stramenopiles</taxon>
        <taxon>Ochrophyta</taxon>
        <taxon>Pelagophyceae</taxon>
        <taxon>Pelagomonadales</taxon>
        <taxon>Pelagomonadaceae</taxon>
        <taxon>Pelagomonas</taxon>
    </lineage>
</organism>
<evidence type="ECO:0000256" key="1">
    <source>
        <dbReference type="ARBA" id="ARBA00001974"/>
    </source>
</evidence>
<dbReference type="Gene3D" id="3.30.390.30">
    <property type="match status" value="1"/>
</dbReference>
<dbReference type="PRINTS" id="PR00368">
    <property type="entry name" value="FADPNR"/>
</dbReference>
<dbReference type="EC" id="1.6.5.4" evidence="7"/>
<accession>A0A7S4A4F3</accession>
<dbReference type="Pfam" id="PF21791">
    <property type="entry name" value="MDHAR3-like_C"/>
    <property type="match status" value="1"/>
</dbReference>
<evidence type="ECO:0000256" key="7">
    <source>
        <dbReference type="ARBA" id="ARBA00038920"/>
    </source>
</evidence>
<proteinExistence type="inferred from homology"/>
<evidence type="ECO:0000256" key="6">
    <source>
        <dbReference type="ARBA" id="ARBA00023027"/>
    </source>
</evidence>
<feature type="domain" description="FAD/NAD(P)-binding" evidence="8">
    <location>
        <begin position="6"/>
        <end position="127"/>
    </location>
</feature>
<reference evidence="10" key="1">
    <citation type="submission" date="2021-01" db="EMBL/GenBank/DDBJ databases">
        <authorList>
            <person name="Corre E."/>
            <person name="Pelletier E."/>
            <person name="Niang G."/>
            <person name="Scheremetjew M."/>
            <person name="Finn R."/>
            <person name="Kale V."/>
            <person name="Holt S."/>
            <person name="Cochrane G."/>
            <person name="Meng A."/>
            <person name="Brown T."/>
            <person name="Cohen L."/>
        </authorList>
    </citation>
    <scope>NUCLEOTIDE SEQUENCE</scope>
    <source>
        <strain evidence="10">CCMP1756</strain>
    </source>
</reference>
<name>A0A7S4A4F3_9STRA</name>
<evidence type="ECO:0000256" key="3">
    <source>
        <dbReference type="ARBA" id="ARBA00022630"/>
    </source>
</evidence>
<dbReference type="AlphaFoldDB" id="A0A7S4A4F3"/>
<comment type="cofactor">
    <cofactor evidence="1">
        <name>FAD</name>
        <dbReference type="ChEBI" id="CHEBI:57692"/>
    </cofactor>
</comment>
<keyword evidence="4" id="KW-0274">FAD</keyword>
<dbReference type="EMBL" id="HBIW01021596">
    <property type="protein sequence ID" value="CAE0703165.1"/>
    <property type="molecule type" value="Transcribed_RNA"/>
</dbReference>
<keyword evidence="6" id="KW-0520">NAD</keyword>
<feature type="domain" description="FAD/NAD(P)-binding" evidence="8">
    <location>
        <begin position="351"/>
        <end position="415"/>
    </location>
</feature>
<sequence>MPKQARVLVVGGGVAAAHVAQALCERAEELPETDKALCTILSAYPAGISPYDRSRISKDALDCTRLDATSFPSLELPDGVALWSGKVVTKCDPDAKKVTYRDAITGDEDEITYEKLIIATGARAKVLDDQPYLWQDKHSDVVDNGSIEEGGEDIACAPAPAPAGAPEATAPAPRIRPWCLQADKNCGFGSVHYLRDIGDAAKVSEAVSMKEADGQETCSDPVVIVGGGILTMELAAKIARFRGQKVPVNVVLSRDRIMPKVFREDIAPEAGSLGAKDVAEFYERQLVKCGVKFIREHRCLRLWDVDESGEFPTMEGPAISLQRTRPRRFEPLQGEYFSTCRGIVVENNHSAERSWIAAKCVILCLGDEPNSQVFSFLDLADDSSIKVDATCRTSHSSGDVFAVGDVASYPLPRSKERCMRLPHYQQAFSTAVYVAHQCIDAMKQPSRPGTRDSRRSIGGDPFDPVPCITSQVLDLDWVFYGRNVGECVPLGFDGNSDRYFGCFWVEDMRVVGCFLEGGSDEEKTICEKIAEMRPRLTRMHKFRSLECEDFLADPLGMEPPELGPGEFNAELDAKYIAIAFDKYGRDGQAKTQAMGDLMRDLGADWDAEEEKEALRALDPLGSNQVSLECFTEWWLN</sequence>
<evidence type="ECO:0000256" key="5">
    <source>
        <dbReference type="ARBA" id="ARBA00023002"/>
    </source>
</evidence>
<gene>
    <name evidence="10" type="ORF">PCAL00307_LOCUS18612</name>
</gene>
<dbReference type="SUPFAM" id="SSF51905">
    <property type="entry name" value="FAD/NAD(P)-binding domain"/>
    <property type="match status" value="2"/>
</dbReference>
<protein>
    <recommendedName>
        <fullName evidence="7">monodehydroascorbate reductase (NADH)</fullName>
        <ecNumber evidence="7">1.6.5.4</ecNumber>
    </recommendedName>
</protein>
<dbReference type="InterPro" id="IPR036188">
    <property type="entry name" value="FAD/NAD-bd_sf"/>
</dbReference>
<dbReference type="InterPro" id="IPR050446">
    <property type="entry name" value="FAD-oxidoreductase/Apoptosis"/>
</dbReference>
<dbReference type="Pfam" id="PF07992">
    <property type="entry name" value="Pyr_redox_2"/>
    <property type="match status" value="2"/>
</dbReference>
<dbReference type="PANTHER" id="PTHR43557">
    <property type="entry name" value="APOPTOSIS-INDUCING FACTOR 1"/>
    <property type="match status" value="1"/>
</dbReference>
<feature type="domain" description="Monodehydroascorbate reductase 3-like C-terminal" evidence="9">
    <location>
        <begin position="466"/>
        <end position="542"/>
    </location>
</feature>
<evidence type="ECO:0000256" key="2">
    <source>
        <dbReference type="ARBA" id="ARBA00006442"/>
    </source>
</evidence>
<dbReference type="InterPro" id="IPR023753">
    <property type="entry name" value="FAD/NAD-binding_dom"/>
</dbReference>
<evidence type="ECO:0000259" key="8">
    <source>
        <dbReference type="Pfam" id="PF07992"/>
    </source>
</evidence>
<dbReference type="GO" id="GO:0005737">
    <property type="term" value="C:cytoplasm"/>
    <property type="evidence" value="ECO:0007669"/>
    <property type="project" value="TreeGrafter"/>
</dbReference>
<evidence type="ECO:0000256" key="4">
    <source>
        <dbReference type="ARBA" id="ARBA00022827"/>
    </source>
</evidence>
<evidence type="ECO:0000313" key="10">
    <source>
        <dbReference type="EMBL" id="CAE0703165.1"/>
    </source>
</evidence>
<dbReference type="InterPro" id="IPR048618">
    <property type="entry name" value="MDHAR3-like_C"/>
</dbReference>
<dbReference type="PANTHER" id="PTHR43557:SF2">
    <property type="entry name" value="RIESKE DOMAIN-CONTAINING PROTEIN-RELATED"/>
    <property type="match status" value="1"/>
</dbReference>
<keyword evidence="3" id="KW-0285">Flavoprotein</keyword>
<evidence type="ECO:0000259" key="9">
    <source>
        <dbReference type="Pfam" id="PF21791"/>
    </source>
</evidence>
<comment type="similarity">
    <text evidence="2">Belongs to the FAD-dependent oxidoreductase family.</text>
</comment>